<keyword evidence="7" id="KW-1185">Reference proteome</keyword>
<evidence type="ECO:0000259" key="5">
    <source>
        <dbReference type="PROSITE" id="PS51845"/>
    </source>
</evidence>
<keyword evidence="1 3" id="KW-0479">Metal-binding</keyword>
<feature type="region of interest" description="Disordered" evidence="4">
    <location>
        <begin position="623"/>
        <end position="906"/>
    </location>
</feature>
<feature type="region of interest" description="Disordered" evidence="4">
    <location>
        <begin position="82"/>
        <end position="117"/>
    </location>
</feature>
<dbReference type="InterPro" id="IPR003607">
    <property type="entry name" value="HD/PDEase_dom"/>
</dbReference>
<feature type="domain" description="PDEase" evidence="5">
    <location>
        <begin position="267"/>
        <end position="623"/>
    </location>
</feature>
<dbReference type="PROSITE" id="PS00126">
    <property type="entry name" value="PDEASE_I_1"/>
    <property type="match status" value="1"/>
</dbReference>
<feature type="compositionally biased region" description="Low complexity" evidence="4">
    <location>
        <begin position="890"/>
        <end position="906"/>
    </location>
</feature>
<dbReference type="Proteomes" id="UP000887229">
    <property type="component" value="Unassembled WGS sequence"/>
</dbReference>
<evidence type="ECO:0000313" key="7">
    <source>
        <dbReference type="Proteomes" id="UP000887229"/>
    </source>
</evidence>
<dbReference type="OrthoDB" id="546632at2759"/>
<dbReference type="SUPFAM" id="SSF109604">
    <property type="entry name" value="HD-domain/PDEase-like"/>
    <property type="match status" value="1"/>
</dbReference>
<keyword evidence="2 3" id="KW-0378">Hydrolase</keyword>
<dbReference type="Gene3D" id="1.10.1300.10">
    <property type="entry name" value="3'5'-cyclic nucleotide phosphodiesterase, catalytic domain"/>
    <property type="match status" value="1"/>
</dbReference>
<feature type="compositionally biased region" description="Low complexity" evidence="4">
    <location>
        <begin position="655"/>
        <end position="665"/>
    </location>
</feature>
<evidence type="ECO:0000313" key="6">
    <source>
        <dbReference type="EMBL" id="KAG9254897.1"/>
    </source>
</evidence>
<dbReference type="AlphaFoldDB" id="A0A9P7ZND3"/>
<feature type="compositionally biased region" description="Basic and acidic residues" evidence="4">
    <location>
        <begin position="85"/>
        <end position="95"/>
    </location>
</feature>
<evidence type="ECO:0000256" key="4">
    <source>
        <dbReference type="SAM" id="MobiDB-lite"/>
    </source>
</evidence>
<comment type="similarity">
    <text evidence="3">Belongs to the cyclic nucleotide phosphodiesterase family.</text>
</comment>
<name>A0A9P7ZND3_9HYPO</name>
<organism evidence="6 7">
    <name type="scientific">Emericellopsis atlantica</name>
    <dbReference type="NCBI Taxonomy" id="2614577"/>
    <lineage>
        <taxon>Eukaryota</taxon>
        <taxon>Fungi</taxon>
        <taxon>Dikarya</taxon>
        <taxon>Ascomycota</taxon>
        <taxon>Pezizomycotina</taxon>
        <taxon>Sordariomycetes</taxon>
        <taxon>Hypocreomycetidae</taxon>
        <taxon>Hypocreales</taxon>
        <taxon>Bionectriaceae</taxon>
        <taxon>Emericellopsis</taxon>
    </lineage>
</organism>
<dbReference type="GeneID" id="70291625"/>
<dbReference type="EC" id="3.1.4.-" evidence="3"/>
<feature type="compositionally biased region" description="Polar residues" evidence="4">
    <location>
        <begin position="767"/>
        <end position="776"/>
    </location>
</feature>
<comment type="cofactor">
    <cofactor evidence="3">
        <name>a divalent metal cation</name>
        <dbReference type="ChEBI" id="CHEBI:60240"/>
    </cofactor>
    <text evidence="3">Binds 2 divalent metal cations per subunit. Site 1 may preferentially bind zinc ions, while site 2 has a preference for magnesium and/or manganese ions.</text>
</comment>
<evidence type="ECO:0000256" key="1">
    <source>
        <dbReference type="ARBA" id="ARBA00022723"/>
    </source>
</evidence>
<dbReference type="InterPro" id="IPR036971">
    <property type="entry name" value="PDEase_catalytic_dom_sf"/>
</dbReference>
<evidence type="ECO:0000256" key="3">
    <source>
        <dbReference type="RuleBase" id="RU363067"/>
    </source>
</evidence>
<dbReference type="EMBL" id="MU251252">
    <property type="protein sequence ID" value="KAG9254897.1"/>
    <property type="molecule type" value="Genomic_DNA"/>
</dbReference>
<dbReference type="GO" id="GO:0004114">
    <property type="term" value="F:3',5'-cyclic-nucleotide phosphodiesterase activity"/>
    <property type="evidence" value="ECO:0007669"/>
    <property type="project" value="InterPro"/>
</dbReference>
<protein>
    <recommendedName>
        <fullName evidence="3">Phosphodiesterase</fullName>
        <ecNumber evidence="3">3.1.4.-</ecNumber>
    </recommendedName>
</protein>
<dbReference type="InterPro" id="IPR002073">
    <property type="entry name" value="PDEase_catalytic_dom"/>
</dbReference>
<reference evidence="6" key="1">
    <citation type="journal article" date="2021" name="IMA Fungus">
        <title>Genomic characterization of three marine fungi, including Emericellopsis atlantica sp. nov. with signatures of a generalist lifestyle and marine biomass degradation.</title>
        <authorList>
            <person name="Hagestad O.C."/>
            <person name="Hou L."/>
            <person name="Andersen J.H."/>
            <person name="Hansen E.H."/>
            <person name="Altermark B."/>
            <person name="Li C."/>
            <person name="Kuhnert E."/>
            <person name="Cox R.J."/>
            <person name="Crous P.W."/>
            <person name="Spatafora J.W."/>
            <person name="Lail K."/>
            <person name="Amirebrahimi M."/>
            <person name="Lipzen A."/>
            <person name="Pangilinan J."/>
            <person name="Andreopoulos W."/>
            <person name="Hayes R.D."/>
            <person name="Ng V."/>
            <person name="Grigoriev I.V."/>
            <person name="Jackson S.A."/>
            <person name="Sutton T.D.S."/>
            <person name="Dobson A.D.W."/>
            <person name="Rama T."/>
        </authorList>
    </citation>
    <scope>NUCLEOTIDE SEQUENCE</scope>
    <source>
        <strain evidence="6">TS7</strain>
    </source>
</reference>
<proteinExistence type="inferred from homology"/>
<dbReference type="InterPro" id="IPR023174">
    <property type="entry name" value="PDEase_CS"/>
</dbReference>
<comment type="caution">
    <text evidence="6">The sequence shown here is derived from an EMBL/GenBank/DDBJ whole genome shotgun (WGS) entry which is preliminary data.</text>
</comment>
<gene>
    <name evidence="6" type="ORF">F5Z01DRAFT_58084</name>
</gene>
<dbReference type="GO" id="GO:0007165">
    <property type="term" value="P:signal transduction"/>
    <property type="evidence" value="ECO:0007669"/>
    <property type="project" value="InterPro"/>
</dbReference>
<dbReference type="SMART" id="SM00471">
    <property type="entry name" value="HDc"/>
    <property type="match status" value="1"/>
</dbReference>
<evidence type="ECO:0000256" key="2">
    <source>
        <dbReference type="ARBA" id="ARBA00022801"/>
    </source>
</evidence>
<feature type="compositionally biased region" description="Polar residues" evidence="4">
    <location>
        <begin position="797"/>
        <end position="807"/>
    </location>
</feature>
<dbReference type="PANTHER" id="PTHR11347">
    <property type="entry name" value="CYCLIC NUCLEOTIDE PHOSPHODIESTERASE"/>
    <property type="match status" value="1"/>
</dbReference>
<dbReference type="RefSeq" id="XP_046118821.1">
    <property type="nucleotide sequence ID" value="XM_046260722.1"/>
</dbReference>
<accession>A0A9P7ZND3</accession>
<dbReference type="PROSITE" id="PS51845">
    <property type="entry name" value="PDEASE_I_2"/>
    <property type="match status" value="1"/>
</dbReference>
<dbReference type="GO" id="GO:0046872">
    <property type="term" value="F:metal ion binding"/>
    <property type="evidence" value="ECO:0007669"/>
    <property type="project" value="UniProtKB-KW"/>
</dbReference>
<sequence>MDPPACNVIYVNRDVGPGRLVRATAEAVDSDWQTDQVRRDLQPLLEAFGDVHVCSSGVECLDRLLQLHDRAMTDMQPTLILLDIPPHDRLREQQRPKTRSRSPSPTGSLPREETHAPDEELYGLNLLQKLITEAHLRNIAKLVVPIPIVSNHLSNHSATAQQMTDGTREHHPGTSSGLAANRGMIRKCLELGAADVIISPLSVSCISTLEVCAYRAQRDAAKEHQAMLDIKRGRQRSWVGVNEERPFSYLREAMVSNLMRGICRQQSEDELLSSVHVAVSQSRQAEVAQAVASWHFSAHAFTDDELVVAAMVMFKHALSMPGLEKWRITTDQLINFLTACRGAYNNFVPYHNFRHVVDVLQATFNFLVHIGSLAPYPTSPQQPSASDPSTRSPMGALITSFEALTLLITAIGHDVGHPGVNNGFLVTLNAPLAQLYNDRSVLETFHCAAYSQILRRYWPAAFEDAKMRNLMISSILATDMGLHFDYMKKLGDAQEKLQENNTTEGWNGRQIEDHKALACSLLIKCADISNVARRHDAAQQWMHILAEEFSRQASMESELNIPSSLMAPPKKDMASLARAQLSFMNLFAIPLFQGVADIMPGMVYTVHELETNKTLFEAIVEEEKTKEQQGEAAQRRLRKEGTLSPRSMSYAVGMEEASAESSSQADQRRDRMMEGISEVLAETPTALVDDEQRPEEALALDSSPSPPTRKPAHFPQSREGYKEVNGKISTFDAMRQLAQINPLAGQEQDTTGRAEEPQAAHSRQRVSETTEGSSSVAGLAGDAASQNTMGTGKLPMSPSTKGTSVVSKESVERPTSAPGTEARRSASAGAGAGAGASQLAHGRFGQSPSTGSLGKTEGKALKKKTSRFRMKDFSFFKRSKSSNQTHRGSDTSTITTTTSMTNDNQG</sequence>
<dbReference type="CDD" id="cd00077">
    <property type="entry name" value="HDc"/>
    <property type="match status" value="1"/>
</dbReference>
<dbReference type="Pfam" id="PF00233">
    <property type="entry name" value="PDEase_I"/>
    <property type="match status" value="1"/>
</dbReference>